<dbReference type="SUPFAM" id="SSF117070">
    <property type="entry name" value="LEA14-like"/>
    <property type="match status" value="1"/>
</dbReference>
<sequence>MKRALLSLVLLLAACKTAPEVVADVPPPTLPDEDFTVVTQSLTGVDVKYTGTVQAANDDIVIEKAAWEFVVDGTVKRSGEAGLNVAGKAGAQAKFELGESLVYVKDEEELKAMDARGGSLLLALRGTLFIKAGAKTFEVPFAKSKEVRTPRLPHLKFIDFDAFRSSDVEVQAVFHLGVVNPNPFQISITGLDYTAQLAGKELGKGTLGAGDRISPASTGVFDITVTMNDETHGKEAAKIVKSKVVPYVLNSTLRAQLYSEPLENIGDIKLTK</sequence>
<dbReference type="AlphaFoldDB" id="A0A2W5V7S0"/>
<dbReference type="InterPro" id="IPR013990">
    <property type="entry name" value="WHy-dom"/>
</dbReference>
<evidence type="ECO:0000313" key="4">
    <source>
        <dbReference type="Proteomes" id="UP000249061"/>
    </source>
</evidence>
<proteinExistence type="predicted"/>
<dbReference type="Proteomes" id="UP000249061">
    <property type="component" value="Unassembled WGS sequence"/>
</dbReference>
<feature type="domain" description="Water stress and hypersensitive response" evidence="2">
    <location>
        <begin position="155"/>
        <end position="271"/>
    </location>
</feature>
<reference evidence="3 4" key="1">
    <citation type="submission" date="2017-08" db="EMBL/GenBank/DDBJ databases">
        <title>Infants hospitalized years apart are colonized by the same room-sourced microbial strains.</title>
        <authorList>
            <person name="Brooks B."/>
            <person name="Olm M.R."/>
            <person name="Firek B.A."/>
            <person name="Baker R."/>
            <person name="Thomas B.C."/>
            <person name="Morowitz M.J."/>
            <person name="Banfield J.F."/>
        </authorList>
    </citation>
    <scope>NUCLEOTIDE SEQUENCE [LARGE SCALE GENOMIC DNA]</scope>
    <source>
        <strain evidence="3">S2_003_000_R2_14</strain>
    </source>
</reference>
<accession>A0A2W5V7S0</accession>
<feature type="chain" id="PRO_5015985468" description="Water stress and hypersensitive response domain-containing protein" evidence="1">
    <location>
        <begin position="24"/>
        <end position="272"/>
    </location>
</feature>
<dbReference type="PROSITE" id="PS51257">
    <property type="entry name" value="PROKAR_LIPOPROTEIN"/>
    <property type="match status" value="1"/>
</dbReference>
<dbReference type="Gene3D" id="2.60.40.1820">
    <property type="match status" value="1"/>
</dbReference>
<evidence type="ECO:0000259" key="2">
    <source>
        <dbReference type="SMART" id="SM00769"/>
    </source>
</evidence>
<name>A0A2W5V7S0_9BACT</name>
<dbReference type="InterPro" id="IPR004864">
    <property type="entry name" value="LEA_2"/>
</dbReference>
<gene>
    <name evidence="3" type="ORF">DI536_16140</name>
</gene>
<dbReference type="GO" id="GO:0009269">
    <property type="term" value="P:response to desiccation"/>
    <property type="evidence" value="ECO:0007669"/>
    <property type="project" value="InterPro"/>
</dbReference>
<organism evidence="3 4">
    <name type="scientific">Archangium gephyra</name>
    <dbReference type="NCBI Taxonomy" id="48"/>
    <lineage>
        <taxon>Bacteria</taxon>
        <taxon>Pseudomonadati</taxon>
        <taxon>Myxococcota</taxon>
        <taxon>Myxococcia</taxon>
        <taxon>Myxococcales</taxon>
        <taxon>Cystobacterineae</taxon>
        <taxon>Archangiaceae</taxon>
        <taxon>Archangium</taxon>
    </lineage>
</organism>
<dbReference type="SMART" id="SM00769">
    <property type="entry name" value="WHy"/>
    <property type="match status" value="1"/>
</dbReference>
<comment type="caution">
    <text evidence="3">The sequence shown here is derived from an EMBL/GenBank/DDBJ whole genome shotgun (WGS) entry which is preliminary data.</text>
</comment>
<dbReference type="EMBL" id="QFQP01000013">
    <property type="protein sequence ID" value="PZR11864.1"/>
    <property type="molecule type" value="Genomic_DNA"/>
</dbReference>
<dbReference type="Pfam" id="PF03168">
    <property type="entry name" value="LEA_2"/>
    <property type="match status" value="1"/>
</dbReference>
<keyword evidence="1" id="KW-0732">Signal</keyword>
<evidence type="ECO:0000256" key="1">
    <source>
        <dbReference type="SAM" id="SignalP"/>
    </source>
</evidence>
<protein>
    <recommendedName>
        <fullName evidence="2">Water stress and hypersensitive response domain-containing protein</fullName>
    </recommendedName>
</protein>
<feature type="signal peptide" evidence="1">
    <location>
        <begin position="1"/>
        <end position="23"/>
    </location>
</feature>
<evidence type="ECO:0000313" key="3">
    <source>
        <dbReference type="EMBL" id="PZR11864.1"/>
    </source>
</evidence>